<dbReference type="EMBL" id="AP022613">
    <property type="protein sequence ID" value="BBZ42125.1"/>
    <property type="molecule type" value="Genomic_DNA"/>
</dbReference>
<dbReference type="STRING" id="44010.AWC00_01700"/>
<reference evidence="4 5" key="1">
    <citation type="journal article" date="2019" name="Emerg. Microbes Infect.">
        <title>Comprehensive subspecies identification of 175 nontuberculous mycobacteria species based on 7547 genomic profiles.</title>
        <authorList>
            <person name="Matsumoto Y."/>
            <person name="Kinjo T."/>
            <person name="Motooka D."/>
            <person name="Nabeya D."/>
            <person name="Jung N."/>
            <person name="Uechi K."/>
            <person name="Horii T."/>
            <person name="Iida T."/>
            <person name="Fujita J."/>
            <person name="Nakamura S."/>
        </authorList>
    </citation>
    <scope>NUCLEOTIDE SEQUENCE [LARGE SCALE GENOMIC DNA]</scope>
    <source>
        <strain evidence="4 5">JCM 14738</strain>
    </source>
</reference>
<dbReference type="InterPro" id="IPR029063">
    <property type="entry name" value="SAM-dependent_MTases_sf"/>
</dbReference>
<dbReference type="RefSeq" id="WP_085230929.1">
    <property type="nucleotide sequence ID" value="NZ_AP022613.1"/>
</dbReference>
<accession>A0A1X1TS89</accession>
<keyword evidence="5" id="KW-1185">Reference proteome</keyword>
<dbReference type="SUPFAM" id="SSF53335">
    <property type="entry name" value="S-adenosyl-L-methionine-dependent methyltransferases"/>
    <property type="match status" value="1"/>
</dbReference>
<dbReference type="InterPro" id="IPR041698">
    <property type="entry name" value="Methyltransf_25"/>
</dbReference>
<dbReference type="Proteomes" id="UP000467385">
    <property type="component" value="Chromosome"/>
</dbReference>
<dbReference type="PANTHER" id="PTHR43464:SF19">
    <property type="entry name" value="UBIQUINONE BIOSYNTHESIS O-METHYLTRANSFERASE, MITOCHONDRIAL"/>
    <property type="match status" value="1"/>
</dbReference>
<organism evidence="4 5">
    <name type="scientific">Mycobacterium conspicuum</name>
    <dbReference type="NCBI Taxonomy" id="44010"/>
    <lineage>
        <taxon>Bacteria</taxon>
        <taxon>Bacillati</taxon>
        <taxon>Actinomycetota</taxon>
        <taxon>Actinomycetes</taxon>
        <taxon>Mycobacteriales</taxon>
        <taxon>Mycobacteriaceae</taxon>
        <taxon>Mycobacterium</taxon>
    </lineage>
</organism>
<protein>
    <submittedName>
        <fullName evidence="4">Uncharacterized protein</fullName>
    </submittedName>
</protein>
<dbReference type="CDD" id="cd02440">
    <property type="entry name" value="AdoMet_MTases"/>
    <property type="match status" value="1"/>
</dbReference>
<dbReference type="Gene3D" id="3.40.50.150">
    <property type="entry name" value="Vaccinia Virus protein VP39"/>
    <property type="match status" value="1"/>
</dbReference>
<keyword evidence="3" id="KW-0949">S-adenosyl-L-methionine</keyword>
<evidence type="ECO:0000256" key="3">
    <source>
        <dbReference type="ARBA" id="ARBA00022691"/>
    </source>
</evidence>
<dbReference type="GO" id="GO:0032259">
    <property type="term" value="P:methylation"/>
    <property type="evidence" value="ECO:0007669"/>
    <property type="project" value="UniProtKB-KW"/>
</dbReference>
<keyword evidence="2" id="KW-0808">Transferase</keyword>
<evidence type="ECO:0000256" key="2">
    <source>
        <dbReference type="ARBA" id="ARBA00022679"/>
    </source>
</evidence>
<evidence type="ECO:0000313" key="5">
    <source>
        <dbReference type="Proteomes" id="UP000467385"/>
    </source>
</evidence>
<proteinExistence type="predicted"/>
<dbReference type="PANTHER" id="PTHR43464">
    <property type="entry name" value="METHYLTRANSFERASE"/>
    <property type="match status" value="1"/>
</dbReference>
<dbReference type="OrthoDB" id="3825914at2"/>
<name>A0A1X1TS89_9MYCO</name>
<gene>
    <name evidence="4" type="ORF">MCNS_51880</name>
</gene>
<keyword evidence="1" id="KW-0489">Methyltransferase</keyword>
<dbReference type="Pfam" id="PF13649">
    <property type="entry name" value="Methyltransf_25"/>
    <property type="match status" value="1"/>
</dbReference>
<evidence type="ECO:0000313" key="4">
    <source>
        <dbReference type="EMBL" id="BBZ42125.1"/>
    </source>
</evidence>
<evidence type="ECO:0000256" key="1">
    <source>
        <dbReference type="ARBA" id="ARBA00022603"/>
    </source>
</evidence>
<dbReference type="AlphaFoldDB" id="A0A1X1TS89"/>
<dbReference type="GO" id="GO:0008168">
    <property type="term" value="F:methyltransferase activity"/>
    <property type="evidence" value="ECO:0007669"/>
    <property type="project" value="UniProtKB-KW"/>
</dbReference>
<sequence>MTDPSIEWDAAYRQEAPPPWSIGRPQPELAALIDQGKVRSDILDAGCGHAALSLSLAARGHTVVGLDASPTAIAAASAAAAEQGLTTATFAQADMTSFRGYDGRFATIFDSGLLHVLPAEKRQEYLGSIFRAAAPGAALYILAFEAGALPGAGGPRGFTEAELRGAVAELWSVDDLRPAKVYGNGSALPSVEHDDDGFFRAPGFLVSAHKPD</sequence>